<dbReference type="Proteomes" id="UP001197093">
    <property type="component" value="Unassembled WGS sequence"/>
</dbReference>
<dbReference type="AlphaFoldDB" id="A0AAD4FAA1"/>
<comment type="caution">
    <text evidence="2">The sequence shown here is derived from an EMBL/GenBank/DDBJ whole genome shotgun (WGS) entry which is preliminary data.</text>
</comment>
<evidence type="ECO:0000313" key="2">
    <source>
        <dbReference type="EMBL" id="KAG7293573.1"/>
    </source>
</evidence>
<proteinExistence type="predicted"/>
<feature type="signal peptide" evidence="1">
    <location>
        <begin position="1"/>
        <end position="18"/>
    </location>
</feature>
<sequence length="86" mass="9395">MQFSNFVTILALAMTAAAVPTVKDSGNVLAMRHLDGDDHTYVCCNPAGRNCGHHCPPPFRRYCCKTSDVHPEVPHKLDGLDCTLVL</sequence>
<accession>A0AAD4FAA1</accession>
<keyword evidence="3" id="KW-1185">Reference proteome</keyword>
<protein>
    <submittedName>
        <fullName evidence="2">Uncharacterized protein</fullName>
    </submittedName>
</protein>
<dbReference type="EMBL" id="JAHCVI010000001">
    <property type="protein sequence ID" value="KAG7293573.1"/>
    <property type="molecule type" value="Genomic_DNA"/>
</dbReference>
<reference evidence="2" key="1">
    <citation type="submission" date="2023-02" db="EMBL/GenBank/DDBJ databases">
        <authorList>
            <person name="Palmer J.M."/>
        </authorList>
    </citation>
    <scope>NUCLEOTIDE SEQUENCE</scope>
    <source>
        <strain evidence="2">FW57</strain>
    </source>
</reference>
<organism evidence="2 3">
    <name type="scientific">Staphylotrichum longicolle</name>
    <dbReference type="NCBI Taxonomy" id="669026"/>
    <lineage>
        <taxon>Eukaryota</taxon>
        <taxon>Fungi</taxon>
        <taxon>Dikarya</taxon>
        <taxon>Ascomycota</taxon>
        <taxon>Pezizomycotina</taxon>
        <taxon>Sordariomycetes</taxon>
        <taxon>Sordariomycetidae</taxon>
        <taxon>Sordariales</taxon>
        <taxon>Chaetomiaceae</taxon>
        <taxon>Staphylotrichum</taxon>
    </lineage>
</organism>
<gene>
    <name evidence="2" type="ORF">NEMBOFW57_003626</name>
</gene>
<evidence type="ECO:0000313" key="3">
    <source>
        <dbReference type="Proteomes" id="UP001197093"/>
    </source>
</evidence>
<keyword evidence="1" id="KW-0732">Signal</keyword>
<name>A0AAD4FAA1_9PEZI</name>
<evidence type="ECO:0000256" key="1">
    <source>
        <dbReference type="SAM" id="SignalP"/>
    </source>
</evidence>
<feature type="chain" id="PRO_5041946641" evidence="1">
    <location>
        <begin position="19"/>
        <end position="86"/>
    </location>
</feature>